<name>A0A392M239_9FABA</name>
<keyword evidence="2" id="KW-1185">Reference proteome</keyword>
<organism evidence="1 2">
    <name type="scientific">Trifolium medium</name>
    <dbReference type="NCBI Taxonomy" id="97028"/>
    <lineage>
        <taxon>Eukaryota</taxon>
        <taxon>Viridiplantae</taxon>
        <taxon>Streptophyta</taxon>
        <taxon>Embryophyta</taxon>
        <taxon>Tracheophyta</taxon>
        <taxon>Spermatophyta</taxon>
        <taxon>Magnoliopsida</taxon>
        <taxon>eudicotyledons</taxon>
        <taxon>Gunneridae</taxon>
        <taxon>Pentapetalae</taxon>
        <taxon>rosids</taxon>
        <taxon>fabids</taxon>
        <taxon>Fabales</taxon>
        <taxon>Fabaceae</taxon>
        <taxon>Papilionoideae</taxon>
        <taxon>50 kb inversion clade</taxon>
        <taxon>NPAAA clade</taxon>
        <taxon>Hologalegina</taxon>
        <taxon>IRL clade</taxon>
        <taxon>Trifolieae</taxon>
        <taxon>Trifolium</taxon>
    </lineage>
</organism>
<dbReference type="Proteomes" id="UP000265520">
    <property type="component" value="Unassembled WGS sequence"/>
</dbReference>
<protein>
    <submittedName>
        <fullName evidence="1">Uncharacterized protein</fullName>
    </submittedName>
</protein>
<accession>A0A392M239</accession>
<dbReference type="AlphaFoldDB" id="A0A392M239"/>
<proteinExistence type="predicted"/>
<evidence type="ECO:0000313" key="1">
    <source>
        <dbReference type="EMBL" id="MCH81336.1"/>
    </source>
</evidence>
<dbReference type="EMBL" id="LXQA010002172">
    <property type="protein sequence ID" value="MCH81336.1"/>
    <property type="molecule type" value="Genomic_DNA"/>
</dbReference>
<evidence type="ECO:0000313" key="2">
    <source>
        <dbReference type="Proteomes" id="UP000265520"/>
    </source>
</evidence>
<sequence>MVMLLLYRNNLLVIKIFAAIFKEPKKETKLAGESSAVAVAAAAGNLNSDSDASSVNVNRRTRLLFANI</sequence>
<gene>
    <name evidence="1" type="ORF">A2U01_0002122</name>
</gene>
<reference evidence="1 2" key="1">
    <citation type="journal article" date="2018" name="Front. Plant Sci.">
        <title>Red Clover (Trifolium pratense) and Zigzag Clover (T. medium) - A Picture of Genomic Similarities and Differences.</title>
        <authorList>
            <person name="Dluhosova J."/>
            <person name="Istvanek J."/>
            <person name="Nedelnik J."/>
            <person name="Repkova J."/>
        </authorList>
    </citation>
    <scope>NUCLEOTIDE SEQUENCE [LARGE SCALE GENOMIC DNA]</scope>
    <source>
        <strain evidence="2">cv. 10/8</strain>
        <tissue evidence="1">Leaf</tissue>
    </source>
</reference>
<comment type="caution">
    <text evidence="1">The sequence shown here is derived from an EMBL/GenBank/DDBJ whole genome shotgun (WGS) entry which is preliminary data.</text>
</comment>